<accession>A0A8J5SQH8</accession>
<evidence type="ECO:0000313" key="2">
    <source>
        <dbReference type="EMBL" id="KAG8069172.1"/>
    </source>
</evidence>
<sequence>MLRMLEAELGGRRYIGGESLGYVDMALVPLMTPWFLTYERFGSFYMAEECPTLAVWRERDGSRGGRKRGRGGHRFIGEAAISLILHSFTKRRIDSK</sequence>
<dbReference type="AlphaFoldDB" id="A0A8J5SQH8"/>
<gene>
    <name evidence="2" type="ORF">GUJ93_ZPchr0005g14787</name>
</gene>
<reference evidence="2" key="2">
    <citation type="submission" date="2021-02" db="EMBL/GenBank/DDBJ databases">
        <authorList>
            <person name="Kimball J.A."/>
            <person name="Haas M.W."/>
            <person name="Macchietto M."/>
            <person name="Kono T."/>
            <person name="Duquette J."/>
            <person name="Shao M."/>
        </authorList>
    </citation>
    <scope>NUCLEOTIDE SEQUENCE</scope>
    <source>
        <tissue evidence="2">Fresh leaf tissue</tissue>
    </source>
</reference>
<keyword evidence="3" id="KW-1185">Reference proteome</keyword>
<dbReference type="Proteomes" id="UP000729402">
    <property type="component" value="Unassembled WGS sequence"/>
</dbReference>
<evidence type="ECO:0000259" key="1">
    <source>
        <dbReference type="PROSITE" id="PS50405"/>
    </source>
</evidence>
<dbReference type="InterPro" id="IPR004046">
    <property type="entry name" value="GST_C"/>
</dbReference>
<dbReference type="EMBL" id="JAAALK010000284">
    <property type="protein sequence ID" value="KAG8069172.1"/>
    <property type="molecule type" value="Genomic_DNA"/>
</dbReference>
<dbReference type="InterPro" id="IPR010987">
    <property type="entry name" value="Glutathione-S-Trfase_C-like"/>
</dbReference>
<protein>
    <recommendedName>
        <fullName evidence="1">GST C-terminal domain-containing protein</fullName>
    </recommendedName>
</protein>
<feature type="domain" description="GST C-terminal" evidence="1">
    <location>
        <begin position="1"/>
        <end position="96"/>
    </location>
</feature>
<comment type="caution">
    <text evidence="2">The sequence shown here is derived from an EMBL/GenBank/DDBJ whole genome shotgun (WGS) entry which is preliminary data.</text>
</comment>
<evidence type="ECO:0000313" key="3">
    <source>
        <dbReference type="Proteomes" id="UP000729402"/>
    </source>
</evidence>
<name>A0A8J5SQH8_ZIZPA</name>
<dbReference type="PROSITE" id="PS50405">
    <property type="entry name" value="GST_CTER"/>
    <property type="match status" value="1"/>
</dbReference>
<dbReference type="OrthoDB" id="202840at2759"/>
<organism evidence="2 3">
    <name type="scientific">Zizania palustris</name>
    <name type="common">Northern wild rice</name>
    <dbReference type="NCBI Taxonomy" id="103762"/>
    <lineage>
        <taxon>Eukaryota</taxon>
        <taxon>Viridiplantae</taxon>
        <taxon>Streptophyta</taxon>
        <taxon>Embryophyta</taxon>
        <taxon>Tracheophyta</taxon>
        <taxon>Spermatophyta</taxon>
        <taxon>Magnoliopsida</taxon>
        <taxon>Liliopsida</taxon>
        <taxon>Poales</taxon>
        <taxon>Poaceae</taxon>
        <taxon>BOP clade</taxon>
        <taxon>Oryzoideae</taxon>
        <taxon>Oryzeae</taxon>
        <taxon>Zizaniinae</taxon>
        <taxon>Zizania</taxon>
    </lineage>
</organism>
<reference evidence="2" key="1">
    <citation type="journal article" date="2021" name="bioRxiv">
        <title>Whole Genome Assembly and Annotation of Northern Wild Rice, Zizania palustris L., Supports a Whole Genome Duplication in the Zizania Genus.</title>
        <authorList>
            <person name="Haas M."/>
            <person name="Kono T."/>
            <person name="Macchietto M."/>
            <person name="Millas R."/>
            <person name="McGilp L."/>
            <person name="Shao M."/>
            <person name="Duquette J."/>
            <person name="Hirsch C.N."/>
            <person name="Kimball J."/>
        </authorList>
    </citation>
    <scope>NUCLEOTIDE SEQUENCE</scope>
    <source>
        <tissue evidence="2">Fresh leaf tissue</tissue>
    </source>
</reference>
<proteinExistence type="predicted"/>
<dbReference type="Pfam" id="PF00043">
    <property type="entry name" value="GST_C"/>
    <property type="match status" value="1"/>
</dbReference>